<feature type="binding site" evidence="4">
    <location>
        <position position="62"/>
    </location>
    <ligand>
        <name>Zn(2+)</name>
        <dbReference type="ChEBI" id="CHEBI:29105"/>
        <label>1</label>
        <note>catalytic</note>
    </ligand>
</feature>
<keyword evidence="1 4" id="KW-0862">Zinc</keyword>
<feature type="binding site" evidence="4">
    <location>
        <position position="64"/>
    </location>
    <ligand>
        <name>Zn(2+)</name>
        <dbReference type="ChEBI" id="CHEBI:29105"/>
        <label>1</label>
        <note>catalytic</note>
    </ligand>
</feature>
<comment type="function">
    <text evidence="1">Catalyzes the hydrolytic cleavage of a subset of L-isoaspartyl (L-beta-aspartyl) dipeptides. Used to degrade proteins damaged by L-isoaspartyl residues formation.</text>
</comment>
<dbReference type="Proteomes" id="UP000295416">
    <property type="component" value="Unassembled WGS sequence"/>
</dbReference>
<dbReference type="GO" id="GO:0008237">
    <property type="term" value="F:metallopeptidase activity"/>
    <property type="evidence" value="ECO:0007669"/>
    <property type="project" value="UniProtKB-KW"/>
</dbReference>
<dbReference type="PIRSF" id="PIRSF001238">
    <property type="entry name" value="IadA"/>
    <property type="match status" value="1"/>
</dbReference>
<proteinExistence type="inferred from homology"/>
<organism evidence="7 8">
    <name type="scientific">Scopulibacillus darangshiensis</name>
    <dbReference type="NCBI Taxonomy" id="442528"/>
    <lineage>
        <taxon>Bacteria</taxon>
        <taxon>Bacillati</taxon>
        <taxon>Bacillota</taxon>
        <taxon>Bacilli</taxon>
        <taxon>Bacillales</taxon>
        <taxon>Sporolactobacillaceae</taxon>
        <taxon>Scopulibacillus</taxon>
    </lineage>
</organism>
<feature type="binding site" evidence="3">
    <location>
        <position position="100"/>
    </location>
    <ligand>
        <name>substrate</name>
    </ligand>
</feature>
<gene>
    <name evidence="7" type="ORF">EV207_10953</name>
</gene>
<evidence type="ECO:0000256" key="5">
    <source>
        <dbReference type="PIRSR" id="PIRSR001238-50"/>
    </source>
</evidence>
<evidence type="ECO:0000259" key="6">
    <source>
        <dbReference type="Pfam" id="PF01979"/>
    </source>
</evidence>
<evidence type="ECO:0000313" key="8">
    <source>
        <dbReference type="Proteomes" id="UP000295416"/>
    </source>
</evidence>
<dbReference type="InterPro" id="IPR010229">
    <property type="entry name" value="Pept_M38_dipep"/>
</dbReference>
<dbReference type="AlphaFoldDB" id="A0A4R2P462"/>
<comment type="PTM">
    <text evidence="5">Carbamylation allows a single lysine to coordinate two zinc ions.</text>
</comment>
<dbReference type="OrthoDB" id="9775607at2"/>
<comment type="subcellular location">
    <subcellularLocation>
        <location evidence="1">Cytoplasm</location>
    </subcellularLocation>
</comment>
<comment type="caution">
    <text evidence="7">The sequence shown here is derived from an EMBL/GenBank/DDBJ whole genome shotgun (WGS) entry which is preliminary data.</text>
</comment>
<feature type="binding site" evidence="3">
    <location>
        <position position="131"/>
    </location>
    <ligand>
        <name>substrate</name>
    </ligand>
</feature>
<dbReference type="PANTHER" id="PTHR11647:SF1">
    <property type="entry name" value="COLLAPSIN RESPONSE MEDIATOR PROTEIN"/>
    <property type="match status" value="1"/>
</dbReference>
<keyword evidence="1" id="KW-0378">Hydrolase</keyword>
<dbReference type="RefSeq" id="WP_132745602.1">
    <property type="nucleotide sequence ID" value="NZ_SLXK01000009.1"/>
</dbReference>
<dbReference type="InterPro" id="IPR050378">
    <property type="entry name" value="Metallo-dep_Hydrolases_sf"/>
</dbReference>
<dbReference type="InterPro" id="IPR011059">
    <property type="entry name" value="Metal-dep_hydrolase_composite"/>
</dbReference>
<feature type="binding site" evidence="4">
    <location>
        <position position="195"/>
    </location>
    <ligand>
        <name>Zn(2+)</name>
        <dbReference type="ChEBI" id="CHEBI:29105"/>
        <label>2</label>
        <note>catalytic</note>
    </ligand>
</feature>
<dbReference type="EMBL" id="SLXK01000009">
    <property type="protein sequence ID" value="TCP29599.1"/>
    <property type="molecule type" value="Genomic_DNA"/>
</dbReference>
<evidence type="ECO:0000256" key="2">
    <source>
        <dbReference type="PIRSR" id="PIRSR001238-1"/>
    </source>
</evidence>
<feature type="modified residue" description="N6-carboxylysine" evidence="5">
    <location>
        <position position="156"/>
    </location>
</feature>
<dbReference type="Gene3D" id="3.20.20.140">
    <property type="entry name" value="Metal-dependent hydrolases"/>
    <property type="match status" value="1"/>
</dbReference>
<comment type="PTM">
    <text evidence="1">Carboxylation allows a single lysine to coordinate two zinc ions.</text>
</comment>
<dbReference type="InterPro" id="IPR032466">
    <property type="entry name" value="Metal_Hydrolase"/>
</dbReference>
<dbReference type="GO" id="GO:0005737">
    <property type="term" value="C:cytoplasm"/>
    <property type="evidence" value="ECO:0007669"/>
    <property type="project" value="UniProtKB-SubCell"/>
</dbReference>
<feature type="binding site" evidence="4">
    <location>
        <position position="284"/>
    </location>
    <ligand>
        <name>Zn(2+)</name>
        <dbReference type="ChEBI" id="CHEBI:29105"/>
        <label>1</label>
        <note>catalytic</note>
    </ligand>
</feature>
<accession>A0A4R2P462</accession>
<feature type="binding site" evidence="3">
    <location>
        <position position="288"/>
    </location>
    <ligand>
        <name>substrate</name>
    </ligand>
</feature>
<dbReference type="GO" id="GO:0006508">
    <property type="term" value="P:proteolysis"/>
    <property type="evidence" value="ECO:0007669"/>
    <property type="project" value="UniProtKB-KW"/>
</dbReference>
<sequence length="392" mass="42234">MLKLIKNAKVYAPDYLGLKDLLLVEGKIYAIEGKIEISDHWANPEIIDADGRMVIPGLIDQHVHLIGGGGELGFASRTPEVMLSNIIKSGITTVVGLLGTDGTARHIESLLAKAKGLEDEGITTFIHTGSYGYPSPTLTGHVKRDIMFIDKIIGVKIALSDHRSSQISSRELTYLASEARVGGMLSGKPGMVHIHMGDGKGYMTPIIEAIENSDIPIHQFVPTHVARNRGLFDCAIDFTKRGGNIDITSFAEGQDINNEIKPSDAVLECLDQKVALEHVTLSSDGNGSIPKYDADGRITGIGIAKQDTLWLTVKNLVKQGMDLSDALLPITSNVAKRIGAFPQKGRIAKGCDADLVMLNDNLDIDGVIAKGQIMMQDGRVVVKGTFEGDIFI</sequence>
<dbReference type="GO" id="GO:0016810">
    <property type="term" value="F:hydrolase activity, acting on carbon-nitrogen (but not peptide) bonds"/>
    <property type="evidence" value="ECO:0007669"/>
    <property type="project" value="InterPro"/>
</dbReference>
<evidence type="ECO:0000256" key="1">
    <source>
        <dbReference type="PIRNR" id="PIRNR001238"/>
    </source>
</evidence>
<feature type="binding site" evidence="3">
    <location>
        <position position="163"/>
    </location>
    <ligand>
        <name>substrate</name>
    </ligand>
</feature>
<dbReference type="Pfam" id="PF01979">
    <property type="entry name" value="Amidohydro_1"/>
    <property type="match status" value="1"/>
</dbReference>
<reference evidence="7 8" key="1">
    <citation type="submission" date="2019-03" db="EMBL/GenBank/DDBJ databases">
        <title>Genomic Encyclopedia of Type Strains, Phase IV (KMG-IV): sequencing the most valuable type-strain genomes for metagenomic binning, comparative biology and taxonomic classification.</title>
        <authorList>
            <person name="Goeker M."/>
        </authorList>
    </citation>
    <scope>NUCLEOTIDE SEQUENCE [LARGE SCALE GENOMIC DNA]</scope>
    <source>
        <strain evidence="7 8">DSM 19377</strain>
    </source>
</reference>
<protein>
    <recommendedName>
        <fullName evidence="1">Isoaspartyl dipeptidase</fullName>
        <ecNumber evidence="1">3.4.19.-</ecNumber>
    </recommendedName>
</protein>
<name>A0A4R2P462_9BACL</name>
<keyword evidence="1" id="KW-0645">Protease</keyword>
<dbReference type="SUPFAM" id="SSF51338">
    <property type="entry name" value="Composite domain of metallo-dependent hydrolases"/>
    <property type="match status" value="1"/>
</dbReference>
<feature type="binding site" description="via carbamate group" evidence="4">
    <location>
        <position position="156"/>
    </location>
    <ligand>
        <name>Zn(2+)</name>
        <dbReference type="ChEBI" id="CHEBI:29105"/>
        <label>1</label>
        <note>catalytic</note>
    </ligand>
</feature>
<dbReference type="SUPFAM" id="SSF51556">
    <property type="entry name" value="Metallo-dependent hydrolases"/>
    <property type="match status" value="1"/>
</dbReference>
<comment type="similarity">
    <text evidence="1">Belongs to the peptidase M38 family.</text>
</comment>
<dbReference type="PANTHER" id="PTHR11647">
    <property type="entry name" value="HYDRANTOINASE/DIHYDROPYRIMIDINASE FAMILY MEMBER"/>
    <property type="match status" value="1"/>
</dbReference>
<dbReference type="NCBIfam" id="TIGR01975">
    <property type="entry name" value="isoAsp_dipep"/>
    <property type="match status" value="1"/>
</dbReference>
<evidence type="ECO:0000256" key="3">
    <source>
        <dbReference type="PIRSR" id="PIRSR001238-2"/>
    </source>
</evidence>
<feature type="active site" description="Proton acceptor" evidence="2">
    <location>
        <position position="284"/>
    </location>
</feature>
<evidence type="ECO:0000313" key="7">
    <source>
        <dbReference type="EMBL" id="TCP29599.1"/>
    </source>
</evidence>
<dbReference type="GO" id="GO:0008798">
    <property type="term" value="F:beta-aspartyl-peptidase activity"/>
    <property type="evidence" value="ECO:0007669"/>
    <property type="project" value="InterPro"/>
</dbReference>
<dbReference type="Gene3D" id="2.30.40.10">
    <property type="entry name" value="Urease, subunit C, domain 1"/>
    <property type="match status" value="1"/>
</dbReference>
<keyword evidence="8" id="KW-1185">Reference proteome</keyword>
<dbReference type="EC" id="3.4.19.-" evidence="1"/>
<feature type="binding site" evidence="3">
    <location>
        <position position="227"/>
    </location>
    <ligand>
        <name>substrate</name>
    </ligand>
</feature>
<feature type="binding site" evidence="3">
    <location>
        <begin position="69"/>
        <end position="71"/>
    </location>
    <ligand>
        <name>substrate</name>
    </ligand>
</feature>
<feature type="binding site" description="via carbamate group" evidence="4">
    <location>
        <position position="156"/>
    </location>
    <ligand>
        <name>Zn(2+)</name>
        <dbReference type="ChEBI" id="CHEBI:29105"/>
        <label>2</label>
        <note>catalytic</note>
    </ligand>
</feature>
<comment type="cofactor">
    <cofactor evidence="1 4">
        <name>Zn(2+)</name>
        <dbReference type="ChEBI" id="CHEBI:29105"/>
    </cofactor>
    <text evidence="1 4">Binds 2 Zn(2+) ions per subunit.</text>
</comment>
<feature type="domain" description="Amidohydrolase-related" evidence="6">
    <location>
        <begin position="53"/>
        <end position="373"/>
    </location>
</feature>
<dbReference type="GO" id="GO:0046872">
    <property type="term" value="F:metal ion binding"/>
    <property type="evidence" value="ECO:0007669"/>
    <property type="project" value="UniProtKB-KW"/>
</dbReference>
<keyword evidence="1" id="KW-0482">Metalloprotease</keyword>
<evidence type="ECO:0000256" key="4">
    <source>
        <dbReference type="PIRSR" id="PIRSR001238-3"/>
    </source>
</evidence>
<dbReference type="InterPro" id="IPR006680">
    <property type="entry name" value="Amidohydro-rel"/>
</dbReference>
<feature type="binding site" evidence="4">
    <location>
        <position position="224"/>
    </location>
    <ligand>
        <name>Zn(2+)</name>
        <dbReference type="ChEBI" id="CHEBI:29105"/>
        <label>2</label>
        <note>catalytic</note>
    </ligand>
</feature>
<keyword evidence="1 4" id="KW-0479">Metal-binding</keyword>